<comment type="caution">
    <text evidence="1">The sequence shown here is derived from an EMBL/GenBank/DDBJ whole genome shotgun (WGS) entry which is preliminary data.</text>
</comment>
<keyword evidence="2" id="KW-1185">Reference proteome</keyword>
<protein>
    <recommendedName>
        <fullName evidence="3">DUF2971 domain-containing protein</fullName>
    </recommendedName>
</protein>
<reference evidence="1 2" key="1">
    <citation type="journal article" date="2014" name="Int. J. Syst. Evol. Microbiol.">
        <title>Complete genome sequence of Corynebacterium casei LMG S-19264T (=DSM 44701T), isolated from a smear-ripened cheese.</title>
        <authorList>
            <consortium name="US DOE Joint Genome Institute (JGI-PGF)"/>
            <person name="Walter F."/>
            <person name="Albersmeier A."/>
            <person name="Kalinowski J."/>
            <person name="Ruckert C."/>
        </authorList>
    </citation>
    <scope>NUCLEOTIDE SEQUENCE [LARGE SCALE GENOMIC DNA]</scope>
    <source>
        <strain evidence="1 2">NBRC 110095</strain>
    </source>
</reference>
<evidence type="ECO:0000313" key="1">
    <source>
        <dbReference type="EMBL" id="GLS27613.1"/>
    </source>
</evidence>
<dbReference type="Proteomes" id="UP001156870">
    <property type="component" value="Unassembled WGS sequence"/>
</dbReference>
<organism evidence="1 2">
    <name type="scientific">Marinibactrum halimedae</name>
    <dbReference type="NCBI Taxonomy" id="1444977"/>
    <lineage>
        <taxon>Bacteria</taxon>
        <taxon>Pseudomonadati</taxon>
        <taxon>Pseudomonadota</taxon>
        <taxon>Gammaproteobacteria</taxon>
        <taxon>Cellvibrionales</taxon>
        <taxon>Cellvibrionaceae</taxon>
        <taxon>Marinibactrum</taxon>
    </lineage>
</organism>
<dbReference type="RefSeq" id="WP_232592537.1">
    <property type="nucleotide sequence ID" value="NZ_BSPD01000085.1"/>
</dbReference>
<accession>A0AA37TA08</accession>
<name>A0AA37TA08_9GAMM</name>
<evidence type="ECO:0008006" key="3">
    <source>
        <dbReference type="Google" id="ProtNLM"/>
    </source>
</evidence>
<dbReference type="EMBL" id="BSPD01000085">
    <property type="protein sequence ID" value="GLS27613.1"/>
    <property type="molecule type" value="Genomic_DNA"/>
</dbReference>
<sequence length="299" mass="34700">MPNHSPDDLVKFCDAKTAEKILTEQTLRWSAPHLFSDPFELNHETQLTYGPSDLLSATIKSASAMLFSIEAPTGNTPLLQAIRRWREEERFESPEEAEVVLKDLLAKMVDARLKVIDQIMVDWRRFTRTLRICSFCAKADNISAWQDFGDHHRGIAIRFQAGEYTALPNPKRVVYQNVRPEITSLKEQLSAIIHADPERPQDNFMKKFTTKPPFLSAHQEWRCFTQVDDKKDNSNQELFKDIRFERTEVKGIYFGVYTPGPVKKALYAKIKELYPRVKVYQCRALPGKYEIVYERIGQK</sequence>
<evidence type="ECO:0000313" key="2">
    <source>
        <dbReference type="Proteomes" id="UP001156870"/>
    </source>
</evidence>
<dbReference type="AlphaFoldDB" id="A0AA37TA08"/>
<proteinExistence type="predicted"/>
<gene>
    <name evidence="1" type="ORF">GCM10007877_33320</name>
</gene>